<feature type="coiled-coil region" evidence="1">
    <location>
        <begin position="48"/>
        <end position="75"/>
    </location>
</feature>
<evidence type="ECO:0000256" key="1">
    <source>
        <dbReference type="SAM" id="Coils"/>
    </source>
</evidence>
<name>A0A9D1SBG1_9PROT</name>
<organism evidence="3 4">
    <name type="scientific">Candidatus Scatocola faecipullorum</name>
    <dbReference type="NCBI Taxonomy" id="2840917"/>
    <lineage>
        <taxon>Bacteria</taxon>
        <taxon>Pseudomonadati</taxon>
        <taxon>Pseudomonadota</taxon>
        <taxon>Alphaproteobacteria</taxon>
        <taxon>Rhodospirillales</taxon>
        <taxon>Rhodospirillaceae</taxon>
        <taxon>Rhodospirillaceae incertae sedis</taxon>
        <taxon>Candidatus Scatocola</taxon>
    </lineage>
</organism>
<reference evidence="3" key="1">
    <citation type="submission" date="2020-10" db="EMBL/GenBank/DDBJ databases">
        <authorList>
            <person name="Gilroy R."/>
        </authorList>
    </citation>
    <scope>NUCLEOTIDE SEQUENCE</scope>
    <source>
        <strain evidence="3">ChiW3-316</strain>
    </source>
</reference>
<sequence>MGLFLDLQNKFKNSLWLIVVFLVFIYFSFYTVNGERGLLRYMYLSKEIKYARQVAEQYNAEKRELEQKVRLLSSNSLDLDLLEERARIVLNFAADDEFVILDSYEK</sequence>
<accession>A0A9D1SBG1</accession>
<feature type="transmembrane region" description="Helical" evidence="2">
    <location>
        <begin position="15"/>
        <end position="32"/>
    </location>
</feature>
<dbReference type="AlphaFoldDB" id="A0A9D1SBG1"/>
<keyword evidence="2" id="KW-1133">Transmembrane helix</keyword>
<reference evidence="3" key="2">
    <citation type="journal article" date="2021" name="PeerJ">
        <title>Extensive microbial diversity within the chicken gut microbiome revealed by metagenomics and culture.</title>
        <authorList>
            <person name="Gilroy R."/>
            <person name="Ravi A."/>
            <person name="Getino M."/>
            <person name="Pursley I."/>
            <person name="Horton D.L."/>
            <person name="Alikhan N.F."/>
            <person name="Baker D."/>
            <person name="Gharbi K."/>
            <person name="Hall N."/>
            <person name="Watson M."/>
            <person name="Adriaenssens E.M."/>
            <person name="Foster-Nyarko E."/>
            <person name="Jarju S."/>
            <person name="Secka A."/>
            <person name="Antonio M."/>
            <person name="Oren A."/>
            <person name="Chaudhuri R.R."/>
            <person name="La Ragione R."/>
            <person name="Hildebrand F."/>
            <person name="Pallen M.J."/>
        </authorList>
    </citation>
    <scope>NUCLEOTIDE SEQUENCE</scope>
    <source>
        <strain evidence="3">ChiW3-316</strain>
    </source>
</reference>
<dbReference type="InterPro" id="IPR007060">
    <property type="entry name" value="FtsL/DivIC"/>
</dbReference>
<dbReference type="Pfam" id="PF04977">
    <property type="entry name" value="DivIC"/>
    <property type="match status" value="1"/>
</dbReference>
<comment type="caution">
    <text evidence="3">The sequence shown here is derived from an EMBL/GenBank/DDBJ whole genome shotgun (WGS) entry which is preliminary data.</text>
</comment>
<gene>
    <name evidence="3" type="ORF">IAD20_07855</name>
</gene>
<dbReference type="Proteomes" id="UP000824107">
    <property type="component" value="Unassembled WGS sequence"/>
</dbReference>
<proteinExistence type="predicted"/>
<evidence type="ECO:0000256" key="2">
    <source>
        <dbReference type="SAM" id="Phobius"/>
    </source>
</evidence>
<dbReference type="EMBL" id="DVNC01000053">
    <property type="protein sequence ID" value="HIU53975.1"/>
    <property type="molecule type" value="Genomic_DNA"/>
</dbReference>
<evidence type="ECO:0000313" key="3">
    <source>
        <dbReference type="EMBL" id="HIU53975.1"/>
    </source>
</evidence>
<keyword evidence="2" id="KW-0472">Membrane</keyword>
<keyword evidence="1" id="KW-0175">Coiled coil</keyword>
<keyword evidence="2" id="KW-0812">Transmembrane</keyword>
<protein>
    <submittedName>
        <fullName evidence="3">Septum formation initiator family protein</fullName>
    </submittedName>
</protein>
<evidence type="ECO:0000313" key="4">
    <source>
        <dbReference type="Proteomes" id="UP000824107"/>
    </source>
</evidence>